<name>A0ACB8A7B1_9AGAM</name>
<organism evidence="1 2">
    <name type="scientific">Hygrophoropsis aurantiaca</name>
    <dbReference type="NCBI Taxonomy" id="72124"/>
    <lineage>
        <taxon>Eukaryota</taxon>
        <taxon>Fungi</taxon>
        <taxon>Dikarya</taxon>
        <taxon>Basidiomycota</taxon>
        <taxon>Agaricomycotina</taxon>
        <taxon>Agaricomycetes</taxon>
        <taxon>Agaricomycetidae</taxon>
        <taxon>Boletales</taxon>
        <taxon>Coniophorineae</taxon>
        <taxon>Hygrophoropsidaceae</taxon>
        <taxon>Hygrophoropsis</taxon>
    </lineage>
</organism>
<reference evidence="1" key="1">
    <citation type="journal article" date="2021" name="New Phytol.">
        <title>Evolutionary innovations through gain and loss of genes in the ectomycorrhizal Boletales.</title>
        <authorList>
            <person name="Wu G."/>
            <person name="Miyauchi S."/>
            <person name="Morin E."/>
            <person name="Kuo A."/>
            <person name="Drula E."/>
            <person name="Varga T."/>
            <person name="Kohler A."/>
            <person name="Feng B."/>
            <person name="Cao Y."/>
            <person name="Lipzen A."/>
            <person name="Daum C."/>
            <person name="Hundley H."/>
            <person name="Pangilinan J."/>
            <person name="Johnson J."/>
            <person name="Barry K."/>
            <person name="LaButti K."/>
            <person name="Ng V."/>
            <person name="Ahrendt S."/>
            <person name="Min B."/>
            <person name="Choi I.G."/>
            <person name="Park H."/>
            <person name="Plett J.M."/>
            <person name="Magnuson J."/>
            <person name="Spatafora J.W."/>
            <person name="Nagy L.G."/>
            <person name="Henrissat B."/>
            <person name="Grigoriev I.V."/>
            <person name="Yang Z.L."/>
            <person name="Xu J."/>
            <person name="Martin F.M."/>
        </authorList>
    </citation>
    <scope>NUCLEOTIDE SEQUENCE</scope>
    <source>
        <strain evidence="1">ATCC 28755</strain>
    </source>
</reference>
<dbReference type="EMBL" id="MU267791">
    <property type="protein sequence ID" value="KAH7908896.1"/>
    <property type="molecule type" value="Genomic_DNA"/>
</dbReference>
<accession>A0ACB8A7B1</accession>
<gene>
    <name evidence="1" type="ORF">BJ138DRAFT_1136880</name>
</gene>
<proteinExistence type="predicted"/>
<comment type="caution">
    <text evidence="1">The sequence shown here is derived from an EMBL/GenBank/DDBJ whole genome shotgun (WGS) entry which is preliminary data.</text>
</comment>
<sequence length="201" mass="21330">MAQGFKTNSCGFSKFVRRRLDIPTRTKRDNLNARPTPEPTGEPSGATTVHINNNADFALLLPATSGELISEAENDGQSYCTPGATGCTSYMPDGLITAAAVSKAPDGSWIQITGCMDSSKFHFATNDDGGQFDVRFPNGAQCSFGGYGASFIEQVEPSANRFCLRCCSSADDQTNCNSHQDTAGCPQAIPGTYTFPNVNCA</sequence>
<dbReference type="Proteomes" id="UP000790377">
    <property type="component" value="Unassembled WGS sequence"/>
</dbReference>
<evidence type="ECO:0000313" key="1">
    <source>
        <dbReference type="EMBL" id="KAH7908896.1"/>
    </source>
</evidence>
<protein>
    <submittedName>
        <fullName evidence="1">Uncharacterized protein</fullName>
    </submittedName>
</protein>
<evidence type="ECO:0000313" key="2">
    <source>
        <dbReference type="Proteomes" id="UP000790377"/>
    </source>
</evidence>
<keyword evidence="2" id="KW-1185">Reference proteome</keyword>